<reference evidence="2" key="1">
    <citation type="submission" date="2017-07" db="EMBL/GenBank/DDBJ databases">
        <authorList>
            <person name="Mikheyev A."/>
            <person name="Grau M."/>
        </authorList>
    </citation>
    <scope>NUCLEOTIDE SEQUENCE</scope>
    <source>
        <tissue evidence="2">Venom_gland</tissue>
    </source>
</reference>
<dbReference type="AlphaFoldDB" id="A0A2D4JGV2"/>
<reference evidence="2" key="2">
    <citation type="submission" date="2017-11" db="EMBL/GenBank/DDBJ databases">
        <title>Coralsnake Venomics: Analyses of Venom Gland Transcriptomes and Proteomes of Six Brazilian Taxa.</title>
        <authorList>
            <person name="Aird S.D."/>
            <person name="Jorge da Silva N."/>
            <person name="Qiu L."/>
            <person name="Villar-Briones A."/>
            <person name="Aparecida-Saddi V."/>
            <person name="Campos-Telles M.P."/>
            <person name="Grau M."/>
            <person name="Mikheyev A.S."/>
        </authorList>
    </citation>
    <scope>NUCLEOTIDE SEQUENCE</scope>
    <source>
        <tissue evidence="2">Venom_gland</tissue>
    </source>
</reference>
<proteinExistence type="predicted"/>
<feature type="region of interest" description="Disordered" evidence="1">
    <location>
        <begin position="51"/>
        <end position="110"/>
    </location>
</feature>
<protein>
    <submittedName>
        <fullName evidence="2">Uncharacterized protein</fullName>
    </submittedName>
</protein>
<evidence type="ECO:0000313" key="2">
    <source>
        <dbReference type="EMBL" id="LAA95718.1"/>
    </source>
</evidence>
<accession>A0A2D4JGV2</accession>
<evidence type="ECO:0000256" key="1">
    <source>
        <dbReference type="SAM" id="MobiDB-lite"/>
    </source>
</evidence>
<dbReference type="EMBL" id="IACK01182461">
    <property type="protein sequence ID" value="LAA95718.1"/>
    <property type="molecule type" value="Transcribed_RNA"/>
</dbReference>
<sequence length="110" mass="12355">MGRHHKPIRFVVAPRMSESVTLGLAWLDKWAPTIMWEDEYQKNHNWGWTTAPFPLTKELPPNKDPKPEAAATASDSPPGPPKSPNNTGTWLRCSAKRNAMPPHIEPQIVP</sequence>
<organism evidence="2">
    <name type="scientific">Micrurus lemniscatus lemniscatus</name>
    <dbReference type="NCBI Taxonomy" id="129467"/>
    <lineage>
        <taxon>Eukaryota</taxon>
        <taxon>Metazoa</taxon>
        <taxon>Chordata</taxon>
        <taxon>Craniata</taxon>
        <taxon>Vertebrata</taxon>
        <taxon>Euteleostomi</taxon>
        <taxon>Lepidosauria</taxon>
        <taxon>Squamata</taxon>
        <taxon>Bifurcata</taxon>
        <taxon>Unidentata</taxon>
        <taxon>Episquamata</taxon>
        <taxon>Toxicofera</taxon>
        <taxon>Serpentes</taxon>
        <taxon>Colubroidea</taxon>
        <taxon>Elapidae</taxon>
        <taxon>Elapinae</taxon>
        <taxon>Micrurus</taxon>
    </lineage>
</organism>
<name>A0A2D4JGV2_MICLE</name>